<evidence type="ECO:0000256" key="3">
    <source>
        <dbReference type="ARBA" id="ARBA00022692"/>
    </source>
</evidence>
<sequence length="255" mass="28242">MNNQSFPPFDSTPQSSLPSINSLSITSETSNTNRKTRERERRMEIRVELEEAPDCHEQKLPLLQDRLFLDPEPPEQNPIQRAISLTFQSTAYLANLLPTGTVLVFQLLSPVFSNQGNCDDATRTMTAALVALCGVSCFLLSFTDSFKDQNGNIYYGFATYQGLWVIGGSATLPPPLAEQYRIKFVDFMHAFMSVLVFGAVALFDENVVQCFYPEPSVQTKEVLVALPVGIGVICSGLFVVFPTTRHGIGFPTSQK</sequence>
<feature type="transmembrane region" description="Helical" evidence="7">
    <location>
        <begin position="124"/>
        <end position="142"/>
    </location>
</feature>
<dbReference type="GO" id="GO:0010256">
    <property type="term" value="P:endomembrane system organization"/>
    <property type="evidence" value="ECO:0007669"/>
    <property type="project" value="TreeGrafter"/>
</dbReference>
<feature type="region of interest" description="Disordered" evidence="6">
    <location>
        <begin position="1"/>
        <end position="41"/>
    </location>
</feature>
<dbReference type="Proteomes" id="UP001279734">
    <property type="component" value="Unassembled WGS sequence"/>
</dbReference>
<feature type="compositionally biased region" description="Polar residues" evidence="6">
    <location>
        <begin position="1"/>
        <end position="33"/>
    </location>
</feature>
<comment type="caution">
    <text evidence="8">The sequence shown here is derived from an EMBL/GenBank/DDBJ whole genome shotgun (WGS) entry which is preliminary data.</text>
</comment>
<evidence type="ECO:0000256" key="7">
    <source>
        <dbReference type="SAM" id="Phobius"/>
    </source>
</evidence>
<reference evidence="8" key="1">
    <citation type="submission" date="2023-05" db="EMBL/GenBank/DDBJ databases">
        <title>Nepenthes gracilis genome sequencing.</title>
        <authorList>
            <person name="Fukushima K."/>
        </authorList>
    </citation>
    <scope>NUCLEOTIDE SEQUENCE</scope>
    <source>
        <strain evidence="8">SING2019-196</strain>
    </source>
</reference>
<dbReference type="EMBL" id="BSYO01000020">
    <property type="protein sequence ID" value="GMH19536.1"/>
    <property type="molecule type" value="Genomic_DNA"/>
</dbReference>
<feature type="transmembrane region" description="Helical" evidence="7">
    <location>
        <begin position="154"/>
        <end position="172"/>
    </location>
</feature>
<feature type="transmembrane region" description="Helical" evidence="7">
    <location>
        <begin position="184"/>
        <end position="203"/>
    </location>
</feature>
<dbReference type="AlphaFoldDB" id="A0AAD3T0P6"/>
<comment type="similarity">
    <text evidence="2">Belongs to the plant DMP1 protein family.</text>
</comment>
<accession>A0AAD3T0P6</accession>
<feature type="transmembrane region" description="Helical" evidence="7">
    <location>
        <begin position="223"/>
        <end position="241"/>
    </location>
</feature>
<evidence type="ECO:0000256" key="5">
    <source>
        <dbReference type="ARBA" id="ARBA00023136"/>
    </source>
</evidence>
<keyword evidence="5 7" id="KW-0472">Membrane</keyword>
<comment type="subcellular location">
    <subcellularLocation>
        <location evidence="1">Membrane</location>
        <topology evidence="1">Multi-pass membrane protein</topology>
    </subcellularLocation>
</comment>
<evidence type="ECO:0000256" key="6">
    <source>
        <dbReference type="SAM" id="MobiDB-lite"/>
    </source>
</evidence>
<gene>
    <name evidence="8" type="ORF">Nepgr_021377</name>
</gene>
<keyword evidence="9" id="KW-1185">Reference proteome</keyword>
<dbReference type="PANTHER" id="PTHR31621:SF0">
    <property type="entry name" value="PROTEIN DMP6"/>
    <property type="match status" value="1"/>
</dbReference>
<dbReference type="Pfam" id="PF05078">
    <property type="entry name" value="DUF679"/>
    <property type="match status" value="1"/>
</dbReference>
<keyword evidence="3 7" id="KW-0812">Transmembrane</keyword>
<evidence type="ECO:0000313" key="9">
    <source>
        <dbReference type="Proteomes" id="UP001279734"/>
    </source>
</evidence>
<evidence type="ECO:0000313" key="8">
    <source>
        <dbReference type="EMBL" id="GMH19536.1"/>
    </source>
</evidence>
<dbReference type="PANTHER" id="PTHR31621">
    <property type="entry name" value="PROTEIN DMP3"/>
    <property type="match status" value="1"/>
</dbReference>
<evidence type="ECO:0000256" key="1">
    <source>
        <dbReference type="ARBA" id="ARBA00004141"/>
    </source>
</evidence>
<evidence type="ECO:0000256" key="4">
    <source>
        <dbReference type="ARBA" id="ARBA00022989"/>
    </source>
</evidence>
<proteinExistence type="inferred from homology"/>
<protein>
    <submittedName>
        <fullName evidence="8">Uncharacterized protein</fullName>
    </submittedName>
</protein>
<organism evidence="8 9">
    <name type="scientific">Nepenthes gracilis</name>
    <name type="common">Slender pitcher plant</name>
    <dbReference type="NCBI Taxonomy" id="150966"/>
    <lineage>
        <taxon>Eukaryota</taxon>
        <taxon>Viridiplantae</taxon>
        <taxon>Streptophyta</taxon>
        <taxon>Embryophyta</taxon>
        <taxon>Tracheophyta</taxon>
        <taxon>Spermatophyta</taxon>
        <taxon>Magnoliopsida</taxon>
        <taxon>eudicotyledons</taxon>
        <taxon>Gunneridae</taxon>
        <taxon>Pentapetalae</taxon>
        <taxon>Caryophyllales</taxon>
        <taxon>Nepenthaceae</taxon>
        <taxon>Nepenthes</taxon>
    </lineage>
</organism>
<dbReference type="InterPro" id="IPR007770">
    <property type="entry name" value="DMP"/>
</dbReference>
<evidence type="ECO:0000256" key="2">
    <source>
        <dbReference type="ARBA" id="ARBA00008707"/>
    </source>
</evidence>
<name>A0AAD3T0P6_NEPGR</name>
<dbReference type="GO" id="GO:0005737">
    <property type="term" value="C:cytoplasm"/>
    <property type="evidence" value="ECO:0007669"/>
    <property type="project" value="UniProtKB-ARBA"/>
</dbReference>
<dbReference type="GO" id="GO:0016020">
    <property type="term" value="C:membrane"/>
    <property type="evidence" value="ECO:0007669"/>
    <property type="project" value="UniProtKB-SubCell"/>
</dbReference>
<feature type="transmembrane region" description="Helical" evidence="7">
    <location>
        <begin position="92"/>
        <end position="112"/>
    </location>
</feature>
<keyword evidence="4 7" id="KW-1133">Transmembrane helix</keyword>